<accession>A0A9N9PZP2</accession>
<evidence type="ECO:0000313" key="2">
    <source>
        <dbReference type="EMBL" id="CAG8961640.1"/>
    </source>
</evidence>
<gene>
    <name evidence="2" type="ORF">HYFRA_00006177</name>
</gene>
<evidence type="ECO:0000256" key="1">
    <source>
        <dbReference type="SAM" id="MobiDB-lite"/>
    </source>
</evidence>
<feature type="region of interest" description="Disordered" evidence="1">
    <location>
        <begin position="58"/>
        <end position="78"/>
    </location>
</feature>
<name>A0A9N9PZP2_9HELO</name>
<comment type="caution">
    <text evidence="2">The sequence shown here is derived from an EMBL/GenBank/DDBJ whole genome shotgun (WGS) entry which is preliminary data.</text>
</comment>
<feature type="region of interest" description="Disordered" evidence="1">
    <location>
        <begin position="20"/>
        <end position="45"/>
    </location>
</feature>
<organism evidence="2 3">
    <name type="scientific">Hymenoscyphus fraxineus</name>
    <dbReference type="NCBI Taxonomy" id="746836"/>
    <lineage>
        <taxon>Eukaryota</taxon>
        <taxon>Fungi</taxon>
        <taxon>Dikarya</taxon>
        <taxon>Ascomycota</taxon>
        <taxon>Pezizomycotina</taxon>
        <taxon>Leotiomycetes</taxon>
        <taxon>Helotiales</taxon>
        <taxon>Helotiaceae</taxon>
        <taxon>Hymenoscyphus</taxon>
    </lineage>
</organism>
<protein>
    <submittedName>
        <fullName evidence="2">Uncharacterized protein</fullName>
    </submittedName>
</protein>
<keyword evidence="3" id="KW-1185">Reference proteome</keyword>
<dbReference type="EMBL" id="CAJVRL010000115">
    <property type="protein sequence ID" value="CAG8961640.1"/>
    <property type="molecule type" value="Genomic_DNA"/>
</dbReference>
<evidence type="ECO:0000313" key="3">
    <source>
        <dbReference type="Proteomes" id="UP000696280"/>
    </source>
</evidence>
<dbReference type="OrthoDB" id="10444496at2759"/>
<feature type="compositionally biased region" description="Low complexity" evidence="1">
    <location>
        <begin position="20"/>
        <end position="32"/>
    </location>
</feature>
<reference evidence="2" key="1">
    <citation type="submission" date="2021-07" db="EMBL/GenBank/DDBJ databases">
        <authorList>
            <person name="Durling M."/>
        </authorList>
    </citation>
    <scope>NUCLEOTIDE SEQUENCE</scope>
</reference>
<sequence>MRDHGGLPPRKMFLGRAVSALGDSSSSEAASGQEEEQISKAEASNDLTSQLLALLASRRTDPGNTAKHITAQHSALDA</sequence>
<dbReference type="AlphaFoldDB" id="A0A9N9PZP2"/>
<dbReference type="Proteomes" id="UP000696280">
    <property type="component" value="Unassembled WGS sequence"/>
</dbReference>
<proteinExistence type="predicted"/>